<sequence length="224" mass="25831">MAPKGNNMIPNGHFHKDWQKYIKTWFNQPARKLRRHKKRVQKAKAVAPRPVAGPLRPIVHCPSIRYHTKVRAGRGFTLEEIKAAGLNPRYARSVGIAVDHRRRNKSIESLQLNVQRLKKYQSKLIVFPKHPNKKLRKGEATEEERKMATQLKGELMPIRQLKKKDKPKAITPREKRFGAFSVLKQARADAKLFGIREKKAKEAAENPEYAKKLAAEKAAKKKKK</sequence>
<comment type="similarity">
    <text evidence="1 6">Belongs to the eukaryotic ribosomal protein eL13 family.</text>
</comment>
<comment type="caution">
    <text evidence="7">The sequence shown here is derived from an EMBL/GenBank/DDBJ whole genome shotgun (WGS) entry which is preliminary data.</text>
</comment>
<comment type="function">
    <text evidence="4">Component of the ribosome, a large ribonucleoprotein complex responsible for the synthesis of proteins in the cell. The small ribosomal subunit (SSU) binds messenger RNAs (mRNAs) and translates the encoded message by selecting cognate aminoacyl-transfer RNA (tRNA) molecules. The large subunit (LSU) contains the ribosomal catalytic site termed the peptidyl transferase center (PTC), which catalyzes the formation of peptide bonds, thereby polymerizing the amino acids delivered by tRNAs into a polypeptide chain. The nascent polypeptides leave the ribosome through a tunnel in the LSU and interact with protein factors that function in enzymatic processing, targeting, and the membrane insertion of nascent chains at the exit of the ribosomal tunnel. As part of the LSU, it is probably required for its formation and the maturation of rRNAs.</text>
</comment>
<dbReference type="PROSITE" id="PS01104">
    <property type="entry name" value="RIBOSOMAL_L13E"/>
    <property type="match status" value="1"/>
</dbReference>
<dbReference type="HAMAP" id="MF_00499">
    <property type="entry name" value="Ribosomal_eL13"/>
    <property type="match status" value="1"/>
</dbReference>
<evidence type="ECO:0000256" key="6">
    <source>
        <dbReference type="RuleBase" id="RU000572"/>
    </source>
</evidence>
<evidence type="ECO:0000256" key="2">
    <source>
        <dbReference type="ARBA" id="ARBA00022980"/>
    </source>
</evidence>
<dbReference type="Proteomes" id="UP001367676">
    <property type="component" value="Unassembled WGS sequence"/>
</dbReference>
<proteinExistence type="inferred from homology"/>
<comment type="subunit">
    <text evidence="5">Component of the 60S large ribosomal subunit (LSU).</text>
</comment>
<gene>
    <name evidence="7" type="ORF">V9T40_012338</name>
</gene>
<organism evidence="7 8">
    <name type="scientific">Parthenolecanium corni</name>
    <dbReference type="NCBI Taxonomy" id="536013"/>
    <lineage>
        <taxon>Eukaryota</taxon>
        <taxon>Metazoa</taxon>
        <taxon>Ecdysozoa</taxon>
        <taxon>Arthropoda</taxon>
        <taxon>Hexapoda</taxon>
        <taxon>Insecta</taxon>
        <taxon>Pterygota</taxon>
        <taxon>Neoptera</taxon>
        <taxon>Paraneoptera</taxon>
        <taxon>Hemiptera</taxon>
        <taxon>Sternorrhyncha</taxon>
        <taxon>Coccoidea</taxon>
        <taxon>Coccidae</taxon>
        <taxon>Parthenolecanium</taxon>
    </lineage>
</organism>
<dbReference type="GO" id="GO:0003723">
    <property type="term" value="F:RNA binding"/>
    <property type="evidence" value="ECO:0007669"/>
    <property type="project" value="TreeGrafter"/>
</dbReference>
<dbReference type="EMBL" id="JBBCAQ010000036">
    <property type="protein sequence ID" value="KAK7576052.1"/>
    <property type="molecule type" value="Genomic_DNA"/>
</dbReference>
<name>A0AAN9T701_9HEMI</name>
<dbReference type="InterPro" id="IPR001380">
    <property type="entry name" value="Ribosomal_eL13"/>
</dbReference>
<evidence type="ECO:0000256" key="3">
    <source>
        <dbReference type="ARBA" id="ARBA00023274"/>
    </source>
</evidence>
<dbReference type="PANTHER" id="PTHR11722:SF0">
    <property type="entry name" value="LARGE RIBOSOMAL SUBUNIT PROTEIN EL13"/>
    <property type="match status" value="1"/>
</dbReference>
<dbReference type="FunFam" id="1.20.5.110:FF:000003">
    <property type="entry name" value="60S ribosomal protein L13"/>
    <property type="match status" value="1"/>
</dbReference>
<dbReference type="AlphaFoldDB" id="A0AAN9T701"/>
<dbReference type="GO" id="GO:0006412">
    <property type="term" value="P:translation"/>
    <property type="evidence" value="ECO:0007669"/>
    <property type="project" value="InterPro"/>
</dbReference>
<evidence type="ECO:0000313" key="8">
    <source>
        <dbReference type="Proteomes" id="UP001367676"/>
    </source>
</evidence>
<accession>A0AAN9T701</accession>
<protein>
    <recommendedName>
        <fullName evidence="6">60S ribosomal protein L13</fullName>
    </recommendedName>
</protein>
<reference evidence="7 8" key="1">
    <citation type="submission" date="2024-03" db="EMBL/GenBank/DDBJ databases">
        <title>Adaptation during the transition from Ophiocordyceps entomopathogen to insect associate is accompanied by gene loss and intensified selection.</title>
        <authorList>
            <person name="Ward C.M."/>
            <person name="Onetto C.A."/>
            <person name="Borneman A.R."/>
        </authorList>
    </citation>
    <scope>NUCLEOTIDE SEQUENCE [LARGE SCALE GENOMIC DNA]</scope>
    <source>
        <strain evidence="7">AWRI1</strain>
        <tissue evidence="7">Single Adult Female</tissue>
    </source>
</reference>
<evidence type="ECO:0000256" key="5">
    <source>
        <dbReference type="ARBA" id="ARBA00065437"/>
    </source>
</evidence>
<keyword evidence="2 6" id="KW-0689">Ribosomal protein</keyword>
<dbReference type="GO" id="GO:0003735">
    <property type="term" value="F:structural constituent of ribosome"/>
    <property type="evidence" value="ECO:0007669"/>
    <property type="project" value="InterPro"/>
</dbReference>
<dbReference type="Pfam" id="PF01294">
    <property type="entry name" value="Ribosomal_L13e"/>
    <property type="match status" value="1"/>
</dbReference>
<keyword evidence="3 6" id="KW-0687">Ribonucleoprotein</keyword>
<dbReference type="GO" id="GO:0022625">
    <property type="term" value="C:cytosolic large ribosomal subunit"/>
    <property type="evidence" value="ECO:0007669"/>
    <property type="project" value="TreeGrafter"/>
</dbReference>
<evidence type="ECO:0000313" key="7">
    <source>
        <dbReference type="EMBL" id="KAK7576052.1"/>
    </source>
</evidence>
<dbReference type="Gene3D" id="1.20.5.110">
    <property type="match status" value="1"/>
</dbReference>
<dbReference type="PANTHER" id="PTHR11722">
    <property type="entry name" value="60S RIBOSOMAL PROTEIN L13"/>
    <property type="match status" value="1"/>
</dbReference>
<evidence type="ECO:0000256" key="4">
    <source>
        <dbReference type="ARBA" id="ARBA00058367"/>
    </source>
</evidence>
<dbReference type="InterPro" id="IPR018256">
    <property type="entry name" value="Ribosomal_eL13_CS"/>
</dbReference>
<evidence type="ECO:0000256" key="1">
    <source>
        <dbReference type="ARBA" id="ARBA00005640"/>
    </source>
</evidence>
<keyword evidence="8" id="KW-1185">Reference proteome</keyword>